<keyword evidence="3" id="KW-1185">Reference proteome</keyword>
<proteinExistence type="predicted"/>
<dbReference type="Gene3D" id="3.40.50.1110">
    <property type="entry name" value="SGNH hydrolase"/>
    <property type="match status" value="1"/>
</dbReference>
<comment type="caution">
    <text evidence="2">The sequence shown here is derived from an EMBL/GenBank/DDBJ whole genome shotgun (WGS) entry which is preliminary data.</text>
</comment>
<name>A0AAN8VP42_9MAGN</name>
<dbReference type="PANTHER" id="PTHR45648:SF58">
    <property type="entry name" value="GDSL ESTERASE_LIPASE LTL1-LIKE"/>
    <property type="match status" value="1"/>
</dbReference>
<protein>
    <submittedName>
        <fullName evidence="2">GDSL lipase/esterase</fullName>
    </submittedName>
</protein>
<dbReference type="GO" id="GO:0016787">
    <property type="term" value="F:hydrolase activity"/>
    <property type="evidence" value="ECO:0007669"/>
    <property type="project" value="UniProtKB-KW"/>
</dbReference>
<gene>
    <name evidence="2" type="ORF">RJ641_031198</name>
</gene>
<accession>A0AAN8VP42</accession>
<evidence type="ECO:0000313" key="2">
    <source>
        <dbReference type="EMBL" id="KAK6937690.1"/>
    </source>
</evidence>
<evidence type="ECO:0000256" key="1">
    <source>
        <dbReference type="ARBA" id="ARBA00022801"/>
    </source>
</evidence>
<reference evidence="2 3" key="1">
    <citation type="submission" date="2023-12" db="EMBL/GenBank/DDBJ databases">
        <title>A high-quality genome assembly for Dillenia turbinata (Dilleniales).</title>
        <authorList>
            <person name="Chanderbali A."/>
        </authorList>
    </citation>
    <scope>NUCLEOTIDE SEQUENCE [LARGE SCALE GENOMIC DNA]</scope>
    <source>
        <strain evidence="2">LSX21</strain>
        <tissue evidence="2">Leaf</tissue>
    </source>
</reference>
<dbReference type="Proteomes" id="UP001370490">
    <property type="component" value="Unassembled WGS sequence"/>
</dbReference>
<dbReference type="InterPro" id="IPR051058">
    <property type="entry name" value="GDSL_Est/Lipase"/>
</dbReference>
<evidence type="ECO:0000313" key="3">
    <source>
        <dbReference type="Proteomes" id="UP001370490"/>
    </source>
</evidence>
<organism evidence="2 3">
    <name type="scientific">Dillenia turbinata</name>
    <dbReference type="NCBI Taxonomy" id="194707"/>
    <lineage>
        <taxon>Eukaryota</taxon>
        <taxon>Viridiplantae</taxon>
        <taxon>Streptophyta</taxon>
        <taxon>Embryophyta</taxon>
        <taxon>Tracheophyta</taxon>
        <taxon>Spermatophyta</taxon>
        <taxon>Magnoliopsida</taxon>
        <taxon>eudicotyledons</taxon>
        <taxon>Gunneridae</taxon>
        <taxon>Pentapetalae</taxon>
        <taxon>Dilleniales</taxon>
        <taxon>Dilleniaceae</taxon>
        <taxon>Dillenia</taxon>
    </lineage>
</organism>
<dbReference type="AlphaFoldDB" id="A0AAN8VP42"/>
<sequence>MKNQWGACSQNWPHAAGVGNATKPNGAATIYNPLLVQLIQQLNNDIGSDVLLPPILLNPTDFISNSQAFGFVMAKIACCGQGPYNRLGLCTAVSKQCADRSKYAFWDPFHPTEKAKQIIF</sequence>
<dbReference type="EMBL" id="JBAMMX010000006">
    <property type="protein sequence ID" value="KAK6937690.1"/>
    <property type="molecule type" value="Genomic_DNA"/>
</dbReference>
<keyword evidence="1" id="KW-0378">Hydrolase</keyword>
<dbReference type="PANTHER" id="PTHR45648">
    <property type="entry name" value="GDSL LIPASE/ACYLHYDROLASE FAMILY PROTEIN (AFU_ORTHOLOGUE AFUA_4G14700)"/>
    <property type="match status" value="1"/>
</dbReference>
<dbReference type="InterPro" id="IPR036514">
    <property type="entry name" value="SGNH_hydro_sf"/>
</dbReference>